<proteinExistence type="predicted"/>
<keyword evidence="4" id="KW-0966">Cell projection</keyword>
<feature type="compositionally biased region" description="Low complexity" evidence="1">
    <location>
        <begin position="7"/>
        <end position="18"/>
    </location>
</feature>
<evidence type="ECO:0000256" key="1">
    <source>
        <dbReference type="SAM" id="MobiDB-lite"/>
    </source>
</evidence>
<dbReference type="InterPro" id="IPR011989">
    <property type="entry name" value="ARM-like"/>
</dbReference>
<keyword evidence="3" id="KW-1185">Reference proteome</keyword>
<dbReference type="Proteomes" id="UP000694871">
    <property type="component" value="Unplaced"/>
</dbReference>
<dbReference type="Pfam" id="PF21049">
    <property type="entry name" value="CFA69_ARM_rpt"/>
    <property type="match status" value="1"/>
</dbReference>
<evidence type="ECO:0000313" key="3">
    <source>
        <dbReference type="Proteomes" id="UP000694871"/>
    </source>
</evidence>
<keyword evidence="4" id="KW-0969">Cilium</keyword>
<reference evidence="4" key="1">
    <citation type="submission" date="2025-08" db="UniProtKB">
        <authorList>
            <consortium name="RefSeq"/>
        </authorList>
    </citation>
    <scope>IDENTIFICATION</scope>
</reference>
<dbReference type="PANTHER" id="PTHR14716:SF0">
    <property type="entry name" value="CILIA- AND FLAGELLA-ASSOCIATED PROTEIN 69"/>
    <property type="match status" value="1"/>
</dbReference>
<evidence type="ECO:0000259" key="2">
    <source>
        <dbReference type="Pfam" id="PF21049"/>
    </source>
</evidence>
<feature type="region of interest" description="Disordered" evidence="1">
    <location>
        <begin position="1"/>
        <end position="42"/>
    </location>
</feature>
<gene>
    <name evidence="4" type="primary">CFAP69</name>
</gene>
<feature type="region of interest" description="Disordered" evidence="1">
    <location>
        <begin position="862"/>
        <end position="883"/>
    </location>
</feature>
<feature type="compositionally biased region" description="Polar residues" evidence="1">
    <location>
        <begin position="873"/>
        <end position="883"/>
    </location>
</feature>
<feature type="domain" description="Cilia- and flagella-associated protein 69 ARM repeats" evidence="2">
    <location>
        <begin position="54"/>
        <end position="768"/>
    </location>
</feature>
<dbReference type="InterPro" id="IPR048733">
    <property type="entry name" value="CFA69_ARM_dom"/>
</dbReference>
<dbReference type="GeneID" id="107120732"/>
<dbReference type="RefSeq" id="XP_015278989.1">
    <property type="nucleotide sequence ID" value="XM_015423503.1"/>
</dbReference>
<dbReference type="SUPFAM" id="SSF48371">
    <property type="entry name" value="ARM repeat"/>
    <property type="match status" value="2"/>
</dbReference>
<dbReference type="Gene3D" id="1.25.10.10">
    <property type="entry name" value="Leucine-rich Repeat Variant"/>
    <property type="match status" value="2"/>
</dbReference>
<name>A0ABM1KZ52_GEKJA</name>
<dbReference type="InterPro" id="IPR048732">
    <property type="entry name" value="CFA69"/>
</dbReference>
<dbReference type="InterPro" id="IPR016024">
    <property type="entry name" value="ARM-type_fold"/>
</dbReference>
<accession>A0ABM1KZ52</accession>
<feature type="compositionally biased region" description="Basic and acidic residues" evidence="1">
    <location>
        <begin position="31"/>
        <end position="42"/>
    </location>
</feature>
<organism evidence="3 4">
    <name type="scientific">Gekko japonicus</name>
    <name type="common">Schlegel's Japanese gecko</name>
    <dbReference type="NCBI Taxonomy" id="146911"/>
    <lineage>
        <taxon>Eukaryota</taxon>
        <taxon>Metazoa</taxon>
        <taxon>Chordata</taxon>
        <taxon>Craniata</taxon>
        <taxon>Vertebrata</taxon>
        <taxon>Euteleostomi</taxon>
        <taxon>Lepidosauria</taxon>
        <taxon>Squamata</taxon>
        <taxon>Bifurcata</taxon>
        <taxon>Gekkota</taxon>
        <taxon>Gekkonidae</taxon>
        <taxon>Gekkoninae</taxon>
        <taxon>Gekko</taxon>
    </lineage>
</organism>
<evidence type="ECO:0000313" key="4">
    <source>
        <dbReference type="RefSeq" id="XP_015278989.1"/>
    </source>
</evidence>
<sequence>MASPARPEASATSLLLAPPAIPKLRSPSCSSRRERLSDSDFSESLKQDNHLKSVDLNHVIKLLEETESSNSEELLQALKNVVKRYDSGIPLKELTRISKILNLCAEKIQDHRDFIEPTCEILKLYRLPFYKKKLSDEVNYAKEAQESIAQLGYLMRVPCSQVRIQICKCVISFYHAEPPKKEFEVYQPLSANYKRKMVELGGLAETLVLALALVENQLTEKLWIIKTLQHLSTSEANCKFMMKAEAPKRLCSHMNDADVTGQLLFRSSEVLWNLLENASKEEIVTQLSNLECVHALKEAFTNLLLRGSRHYDRQLRNDILVISTLIAQNPGAPMIETGFAKQLILFATFVEVKSHNPLVKGLKLIYTNEDFELKKLLLNMLTVLAKDLCTVQLLHDGRVMLALFYYVKQHEKPGVLDWSEAQHEELQLHAIATLATVAPLLVEDYMMCQGNTRLLMFLEWCTSNDPFVGQGNSFHGTGGRGNKLSQMRYCLRVLSSVVSLCDEAVNLDLCDQGAINQLLGTLQYTAKNYKEEAIVLEIQTDILLILSTLCENDPHRKELLGWEGVDTLIPFMKLDAKKFYGGLGHNRLLFSTLDCLWCCVMGCTILEDYFLEKEGLFLLLDLLVLNQRNVCNQILGILVEFCDNPKAASHINVWRGKKEQTAANLLINLWRQEEEELGVKHDKAGRIVDLKKPLVGRFQACQGVTPMPASCPTVAIMDVAENMRAKIYCIICKLGFENLPGLSAKDFVTLAIIRRYLDFKVGEIWDEVCSELKEEKFRPVSPDQEAMQVITQTFENVGKMVVSLQTEMLESQHYQERQEERKNYAKIQSLHKQKEMVNKSWENFLTRTSNYEALKKAKKIQEKSIDESRTKARQPNTTFHPTDIKNLNTTIAAGRLVTVESTPPELTGGPLADTELALKKLPIRGGALQRIKGVKVMEPFKKDSVSVK</sequence>
<dbReference type="PANTHER" id="PTHR14716">
    <property type="entry name" value="CILIA- AND FLAGELLA-ASSOCIATED PROTEIN 69"/>
    <property type="match status" value="1"/>
</dbReference>
<protein>
    <submittedName>
        <fullName evidence="4">Cilia- and flagella-associated protein 69</fullName>
    </submittedName>
</protein>
<keyword evidence="4" id="KW-0282">Flagellum</keyword>